<dbReference type="SUPFAM" id="SSF54001">
    <property type="entry name" value="Cysteine proteinases"/>
    <property type="match status" value="1"/>
</dbReference>
<dbReference type="GO" id="GO:0000338">
    <property type="term" value="P:protein deneddylation"/>
    <property type="evidence" value="ECO:0007669"/>
    <property type="project" value="TreeGrafter"/>
</dbReference>
<dbReference type="GO" id="GO:0019784">
    <property type="term" value="F:deNEDDylase activity"/>
    <property type="evidence" value="ECO:0007669"/>
    <property type="project" value="InterPro"/>
</dbReference>
<accession>A0AAV7JQ66</accession>
<dbReference type="InterPro" id="IPR044613">
    <property type="entry name" value="Nep1/2-like"/>
</dbReference>
<dbReference type="GO" id="GO:0006508">
    <property type="term" value="P:proteolysis"/>
    <property type="evidence" value="ECO:0007669"/>
    <property type="project" value="UniProtKB-KW"/>
</dbReference>
<evidence type="ECO:0000256" key="2">
    <source>
        <dbReference type="ARBA" id="ARBA00022670"/>
    </source>
</evidence>
<keyword evidence="7" id="KW-1185">Reference proteome</keyword>
<dbReference type="InterPro" id="IPR003653">
    <property type="entry name" value="Peptidase_C48_C"/>
</dbReference>
<evidence type="ECO:0000313" key="6">
    <source>
        <dbReference type="EMBL" id="KAI6651033.1"/>
    </source>
</evidence>
<evidence type="ECO:0000313" key="7">
    <source>
        <dbReference type="Proteomes" id="UP001165289"/>
    </source>
</evidence>
<dbReference type="AlphaFoldDB" id="A0AAV7JQ66"/>
<gene>
    <name evidence="6" type="ORF">LOD99_5610</name>
</gene>
<dbReference type="Pfam" id="PF02902">
    <property type="entry name" value="Peptidase_C48"/>
    <property type="match status" value="1"/>
</dbReference>
<dbReference type="Proteomes" id="UP001165289">
    <property type="component" value="Unassembled WGS sequence"/>
</dbReference>
<dbReference type="EMBL" id="JAKMXF010000308">
    <property type="protein sequence ID" value="KAI6651033.1"/>
    <property type="molecule type" value="Genomic_DNA"/>
</dbReference>
<evidence type="ECO:0000256" key="4">
    <source>
        <dbReference type="ARBA" id="ARBA00022807"/>
    </source>
</evidence>
<keyword evidence="4" id="KW-0788">Thiol protease</keyword>
<dbReference type="Gene3D" id="3.40.395.10">
    <property type="entry name" value="Adenoviral Proteinase, Chain A"/>
    <property type="match status" value="1"/>
</dbReference>
<organism evidence="6 7">
    <name type="scientific">Oopsacas minuta</name>
    <dbReference type="NCBI Taxonomy" id="111878"/>
    <lineage>
        <taxon>Eukaryota</taxon>
        <taxon>Metazoa</taxon>
        <taxon>Porifera</taxon>
        <taxon>Hexactinellida</taxon>
        <taxon>Hexasterophora</taxon>
        <taxon>Lyssacinosida</taxon>
        <taxon>Leucopsacidae</taxon>
        <taxon>Oopsacas</taxon>
    </lineage>
</organism>
<dbReference type="PANTHER" id="PTHR46468">
    <property type="entry name" value="SENTRIN-SPECIFIC PROTEASE 8"/>
    <property type="match status" value="1"/>
</dbReference>
<comment type="caution">
    <text evidence="6">The sequence shown here is derived from an EMBL/GenBank/DDBJ whole genome shotgun (WGS) entry which is preliminary data.</text>
</comment>
<protein>
    <recommendedName>
        <fullName evidence="5">Ubiquitin-like protease family profile domain-containing protein</fullName>
    </recommendedName>
</protein>
<evidence type="ECO:0000256" key="1">
    <source>
        <dbReference type="ARBA" id="ARBA00005234"/>
    </source>
</evidence>
<proteinExistence type="inferred from homology"/>
<feature type="domain" description="Ubiquitin-like protease family profile" evidence="5">
    <location>
        <begin position="11"/>
        <end position="172"/>
    </location>
</feature>
<evidence type="ECO:0000256" key="3">
    <source>
        <dbReference type="ARBA" id="ARBA00022801"/>
    </source>
</evidence>
<evidence type="ECO:0000259" key="5">
    <source>
        <dbReference type="PROSITE" id="PS50600"/>
    </source>
</evidence>
<reference evidence="6 7" key="1">
    <citation type="journal article" date="2023" name="BMC Biol.">
        <title>The compact genome of the sponge Oopsacas minuta (Hexactinellida) is lacking key metazoan core genes.</title>
        <authorList>
            <person name="Santini S."/>
            <person name="Schenkelaars Q."/>
            <person name="Jourda C."/>
            <person name="Duchesne M."/>
            <person name="Belahbib H."/>
            <person name="Rocher C."/>
            <person name="Selva M."/>
            <person name="Riesgo A."/>
            <person name="Vervoort M."/>
            <person name="Leys S.P."/>
            <person name="Kodjabachian L."/>
            <person name="Le Bivic A."/>
            <person name="Borchiellini C."/>
            <person name="Claverie J.M."/>
            <person name="Renard E."/>
        </authorList>
    </citation>
    <scope>NUCLEOTIDE SEQUENCE [LARGE SCALE GENOMIC DNA]</scope>
    <source>
        <strain evidence="6">SPO-2</strain>
    </source>
</reference>
<comment type="similarity">
    <text evidence="1">Belongs to the peptidase C48 family.</text>
</comment>
<name>A0AAV7JQ66_9METZ</name>
<dbReference type="InterPro" id="IPR038765">
    <property type="entry name" value="Papain-like_cys_pep_sf"/>
</dbReference>
<keyword evidence="3" id="KW-0378">Hydrolase</keyword>
<dbReference type="GO" id="GO:0008234">
    <property type="term" value="F:cysteine-type peptidase activity"/>
    <property type="evidence" value="ECO:0007669"/>
    <property type="project" value="UniProtKB-KW"/>
</dbReference>
<dbReference type="PANTHER" id="PTHR46468:SF1">
    <property type="entry name" value="SENTRIN-SPECIFIC PROTEASE 8"/>
    <property type="match status" value="1"/>
</dbReference>
<keyword evidence="2" id="KW-0645">Protease</keyword>
<sequence>MSEIVLNYHNSLLRQSDLLLLEKGYWLNDNLIAFYFEYLERTIINKFNSRVCFINPSTSQMAKFMSYDDLIIILEGLNLSYADFAFIAVNNNHSAEDSGGSHWSLLFFDRGNKKFSHFDSFDKSNAASAELIVNSFKHIFACPDSIIIHVACPQQANCYDCGVYVISFTDYLSRSLLGTENRSIDKVITPGYVKEKRENMKELIHSLVIVVK</sequence>
<dbReference type="PROSITE" id="PS50600">
    <property type="entry name" value="ULP_PROTEASE"/>
    <property type="match status" value="1"/>
</dbReference>